<name>A0AAD7ISQ0_9AGAR</name>
<dbReference type="InterPro" id="IPR031728">
    <property type="entry name" value="GlcAase_C"/>
</dbReference>
<accession>A0AAD7ISQ0</accession>
<evidence type="ECO:0000313" key="3">
    <source>
        <dbReference type="EMBL" id="KAJ7749650.1"/>
    </source>
</evidence>
<dbReference type="PANTHER" id="PTHR36183">
    <property type="entry name" value="BETA-GLUCURONIDASE"/>
    <property type="match status" value="1"/>
</dbReference>
<dbReference type="GO" id="GO:0016787">
    <property type="term" value="F:hydrolase activity"/>
    <property type="evidence" value="ECO:0007669"/>
    <property type="project" value="UniProtKB-KW"/>
</dbReference>
<dbReference type="Gene3D" id="3.20.20.80">
    <property type="entry name" value="Glycosidases"/>
    <property type="match status" value="1"/>
</dbReference>
<dbReference type="InterPro" id="IPR052974">
    <property type="entry name" value="GH79_Enzymes"/>
</dbReference>
<dbReference type="PANTHER" id="PTHR36183:SF2">
    <property type="entry name" value="BETA-GLUCURONIDASE C-TERMINAL DOMAIN-CONTAINING PROTEIN"/>
    <property type="match status" value="1"/>
</dbReference>
<comment type="caution">
    <text evidence="3">The sequence shown here is derived from an EMBL/GenBank/DDBJ whole genome shotgun (WGS) entry which is preliminary data.</text>
</comment>
<feature type="domain" description="Beta-glucuronidase C-terminal" evidence="2">
    <location>
        <begin position="407"/>
        <end position="500"/>
    </location>
</feature>
<dbReference type="Proteomes" id="UP001215598">
    <property type="component" value="Unassembled WGS sequence"/>
</dbReference>
<dbReference type="AlphaFoldDB" id="A0AAD7ISQ0"/>
<keyword evidence="3" id="KW-0378">Hydrolase</keyword>
<sequence length="504" mass="53494">MFLLQLCTVALFSTVCASNLTISVPSSAPNGSPTLSPTLFSLSIEQWTDWAGTQGPNTFLVNVLDNLKQRTGEPPWFRIGADSEDHTDFNPAVQFSQTVSSTPSAATPYPEAAEVVVGDGYFQVAEHLPAGTRVVWDINLRSKNTTDVTLEAASIKKAFDSPAMKAAGVALDSIEIGNEPDFEAVIFFPSPTNRWTEFAAIVSRTGVVVAGSGPNLFGPAFALVQHTATTFSPLGVFTAGILDSASGSLLRTYSQHHYQCAAGEIVTDVVQKANIRSNLTQLVPDIALVRSHGLDYVLGETNSCSGHGAVNTSNVGGIAIWTLDYGLFAGQIDISRAFFHQGVGYKYNAIQPVTLTRSPIDASPLSSPLPPHIQPAYHAMLVAAEAIGNSGATTSVELDIDDDQVSGYAFYEHGKLKRAVLISHTMFFAGGTVPRGVKQISLGEGRAEAKRLFIPSADATTGLLWAGQSFDGLDGKASGKVVVEQVNLNSVKLSDTEIVLVLFT</sequence>
<proteinExistence type="predicted"/>
<organism evidence="3 4">
    <name type="scientific">Mycena metata</name>
    <dbReference type="NCBI Taxonomy" id="1033252"/>
    <lineage>
        <taxon>Eukaryota</taxon>
        <taxon>Fungi</taxon>
        <taxon>Dikarya</taxon>
        <taxon>Basidiomycota</taxon>
        <taxon>Agaricomycotina</taxon>
        <taxon>Agaricomycetes</taxon>
        <taxon>Agaricomycetidae</taxon>
        <taxon>Agaricales</taxon>
        <taxon>Marasmiineae</taxon>
        <taxon>Mycenaceae</taxon>
        <taxon>Mycena</taxon>
    </lineage>
</organism>
<feature type="chain" id="PRO_5041954833" evidence="1">
    <location>
        <begin position="18"/>
        <end position="504"/>
    </location>
</feature>
<evidence type="ECO:0000313" key="4">
    <source>
        <dbReference type="Proteomes" id="UP001215598"/>
    </source>
</evidence>
<evidence type="ECO:0000256" key="1">
    <source>
        <dbReference type="SAM" id="SignalP"/>
    </source>
</evidence>
<dbReference type="EMBL" id="JARKIB010000068">
    <property type="protein sequence ID" value="KAJ7749650.1"/>
    <property type="molecule type" value="Genomic_DNA"/>
</dbReference>
<keyword evidence="4" id="KW-1185">Reference proteome</keyword>
<evidence type="ECO:0000259" key="2">
    <source>
        <dbReference type="Pfam" id="PF16862"/>
    </source>
</evidence>
<dbReference type="SUPFAM" id="SSF51445">
    <property type="entry name" value="(Trans)glycosidases"/>
    <property type="match status" value="1"/>
</dbReference>
<reference evidence="3" key="1">
    <citation type="submission" date="2023-03" db="EMBL/GenBank/DDBJ databases">
        <title>Massive genome expansion in bonnet fungi (Mycena s.s.) driven by repeated elements and novel gene families across ecological guilds.</title>
        <authorList>
            <consortium name="Lawrence Berkeley National Laboratory"/>
            <person name="Harder C.B."/>
            <person name="Miyauchi S."/>
            <person name="Viragh M."/>
            <person name="Kuo A."/>
            <person name="Thoen E."/>
            <person name="Andreopoulos B."/>
            <person name="Lu D."/>
            <person name="Skrede I."/>
            <person name="Drula E."/>
            <person name="Henrissat B."/>
            <person name="Morin E."/>
            <person name="Kohler A."/>
            <person name="Barry K."/>
            <person name="LaButti K."/>
            <person name="Morin E."/>
            <person name="Salamov A."/>
            <person name="Lipzen A."/>
            <person name="Mereny Z."/>
            <person name="Hegedus B."/>
            <person name="Baldrian P."/>
            <person name="Stursova M."/>
            <person name="Weitz H."/>
            <person name="Taylor A."/>
            <person name="Grigoriev I.V."/>
            <person name="Nagy L.G."/>
            <person name="Martin F."/>
            <person name="Kauserud H."/>
        </authorList>
    </citation>
    <scope>NUCLEOTIDE SEQUENCE</scope>
    <source>
        <strain evidence="3">CBHHK182m</strain>
    </source>
</reference>
<keyword evidence="1" id="KW-0732">Signal</keyword>
<gene>
    <name evidence="3" type="ORF">B0H16DRAFT_1550981</name>
</gene>
<protein>
    <submittedName>
        <fullName evidence="3">Glycoside hydrolase family 79 protein</fullName>
    </submittedName>
</protein>
<feature type="signal peptide" evidence="1">
    <location>
        <begin position="1"/>
        <end position="17"/>
    </location>
</feature>
<dbReference type="Pfam" id="PF16862">
    <property type="entry name" value="Glyco_hydro_79C"/>
    <property type="match status" value="1"/>
</dbReference>
<dbReference type="InterPro" id="IPR017853">
    <property type="entry name" value="GH"/>
</dbReference>